<gene>
    <name evidence="2" type="ORF">GCM10009554_49840</name>
</gene>
<evidence type="ECO:0008006" key="4">
    <source>
        <dbReference type="Google" id="ProtNLM"/>
    </source>
</evidence>
<sequence length="205" mass="22539">MTTMVATTAPAPARTDWTKYAAVLAKVALFALLLTAIIWPDLSGIKGKASGARLVVYPLGALVLPLWWFAYGRTRSKLHKAFPWHADLLITLPWLVDLLGNRLNLFDTINWWDDAMHFILWGLLTAGVLTAFAPRDLTRGLTTFVALGFGATAAVIWELGEYVAFVRHSPELQTAYTDTLGDLTLGTLGALLAGLIFFQVSRRNP</sequence>
<dbReference type="Proteomes" id="UP001500542">
    <property type="component" value="Unassembled WGS sequence"/>
</dbReference>
<feature type="transmembrane region" description="Helical" evidence="1">
    <location>
        <begin position="20"/>
        <end position="39"/>
    </location>
</feature>
<keyword evidence="1" id="KW-0812">Transmembrane</keyword>
<reference evidence="3" key="1">
    <citation type="journal article" date="2019" name="Int. J. Syst. Evol. Microbiol.">
        <title>The Global Catalogue of Microorganisms (GCM) 10K type strain sequencing project: providing services to taxonomists for standard genome sequencing and annotation.</title>
        <authorList>
            <consortium name="The Broad Institute Genomics Platform"/>
            <consortium name="The Broad Institute Genome Sequencing Center for Infectious Disease"/>
            <person name="Wu L."/>
            <person name="Ma J."/>
        </authorList>
    </citation>
    <scope>NUCLEOTIDE SEQUENCE [LARGE SCALE GENOMIC DNA]</scope>
    <source>
        <strain evidence="3">JCM 10977</strain>
    </source>
</reference>
<dbReference type="Pfam" id="PF09997">
    <property type="entry name" value="DUF2238"/>
    <property type="match status" value="1"/>
</dbReference>
<evidence type="ECO:0000313" key="2">
    <source>
        <dbReference type="EMBL" id="GAA0950222.1"/>
    </source>
</evidence>
<name>A0ABP4BJN0_9ACTN</name>
<keyword evidence="1" id="KW-1133">Transmembrane helix</keyword>
<dbReference type="RefSeq" id="WP_343974719.1">
    <property type="nucleotide sequence ID" value="NZ_BAAAHK010000013.1"/>
</dbReference>
<feature type="transmembrane region" description="Helical" evidence="1">
    <location>
        <begin position="180"/>
        <end position="200"/>
    </location>
</feature>
<accession>A0ABP4BJN0</accession>
<keyword evidence="1" id="KW-0472">Membrane</keyword>
<feature type="transmembrane region" description="Helical" evidence="1">
    <location>
        <begin position="115"/>
        <end position="133"/>
    </location>
</feature>
<evidence type="ECO:0000313" key="3">
    <source>
        <dbReference type="Proteomes" id="UP001500542"/>
    </source>
</evidence>
<feature type="transmembrane region" description="Helical" evidence="1">
    <location>
        <begin position="140"/>
        <end position="160"/>
    </location>
</feature>
<organism evidence="2 3">
    <name type="scientific">Kribbella koreensis</name>
    <dbReference type="NCBI Taxonomy" id="57909"/>
    <lineage>
        <taxon>Bacteria</taxon>
        <taxon>Bacillati</taxon>
        <taxon>Actinomycetota</taxon>
        <taxon>Actinomycetes</taxon>
        <taxon>Propionibacteriales</taxon>
        <taxon>Kribbellaceae</taxon>
        <taxon>Kribbella</taxon>
    </lineage>
</organism>
<protein>
    <recommendedName>
        <fullName evidence="4">DUF2238 domain-containing protein</fullName>
    </recommendedName>
</protein>
<keyword evidence="3" id="KW-1185">Reference proteome</keyword>
<feature type="transmembrane region" description="Helical" evidence="1">
    <location>
        <begin position="51"/>
        <end position="70"/>
    </location>
</feature>
<evidence type="ECO:0000256" key="1">
    <source>
        <dbReference type="SAM" id="Phobius"/>
    </source>
</evidence>
<dbReference type="InterPro" id="IPR014509">
    <property type="entry name" value="YjdF-like"/>
</dbReference>
<proteinExistence type="predicted"/>
<dbReference type="EMBL" id="BAAAHK010000013">
    <property type="protein sequence ID" value="GAA0950222.1"/>
    <property type="molecule type" value="Genomic_DNA"/>
</dbReference>
<comment type="caution">
    <text evidence="2">The sequence shown here is derived from an EMBL/GenBank/DDBJ whole genome shotgun (WGS) entry which is preliminary data.</text>
</comment>